<dbReference type="EMBL" id="JBHSNG010000001">
    <property type="protein sequence ID" value="MFC5579671.1"/>
    <property type="molecule type" value="Genomic_DNA"/>
</dbReference>
<dbReference type="Pfam" id="PF12802">
    <property type="entry name" value="MarR_2"/>
    <property type="match status" value="1"/>
</dbReference>
<evidence type="ECO:0000256" key="1">
    <source>
        <dbReference type="ARBA" id="ARBA00022679"/>
    </source>
</evidence>
<dbReference type="SUPFAM" id="SSF55729">
    <property type="entry name" value="Acyl-CoA N-acyltransferases (Nat)"/>
    <property type="match status" value="1"/>
</dbReference>
<dbReference type="InterPro" id="IPR000835">
    <property type="entry name" value="HTH_MarR-typ"/>
</dbReference>
<keyword evidence="5" id="KW-1185">Reference proteome</keyword>
<dbReference type="InterPro" id="IPR036390">
    <property type="entry name" value="WH_DNA-bd_sf"/>
</dbReference>
<proteinExistence type="predicted"/>
<evidence type="ECO:0000313" key="4">
    <source>
        <dbReference type="EMBL" id="MFC5579671.1"/>
    </source>
</evidence>
<feature type="domain" description="N-acetyltransferase" evidence="3">
    <location>
        <begin position="154"/>
        <end position="312"/>
    </location>
</feature>
<dbReference type="InterPro" id="IPR050769">
    <property type="entry name" value="NAT_camello-type"/>
</dbReference>
<dbReference type="PRINTS" id="PR00598">
    <property type="entry name" value="HTHMARR"/>
</dbReference>
<organism evidence="4 5">
    <name type="scientific">Rhodanobacter terrae</name>
    <dbReference type="NCBI Taxonomy" id="418647"/>
    <lineage>
        <taxon>Bacteria</taxon>
        <taxon>Pseudomonadati</taxon>
        <taxon>Pseudomonadota</taxon>
        <taxon>Gammaproteobacteria</taxon>
        <taxon>Lysobacterales</taxon>
        <taxon>Rhodanobacteraceae</taxon>
        <taxon>Rhodanobacter</taxon>
    </lineage>
</organism>
<evidence type="ECO:0000259" key="2">
    <source>
        <dbReference type="PROSITE" id="PS50995"/>
    </source>
</evidence>
<dbReference type="PANTHER" id="PTHR13947">
    <property type="entry name" value="GNAT FAMILY N-ACETYLTRANSFERASE"/>
    <property type="match status" value="1"/>
</dbReference>
<dbReference type="InterPro" id="IPR016181">
    <property type="entry name" value="Acyl_CoA_acyltransferase"/>
</dbReference>
<dbReference type="RefSeq" id="WP_377323451.1">
    <property type="nucleotide sequence ID" value="NZ_JBHSNG010000001.1"/>
</dbReference>
<dbReference type="InterPro" id="IPR036388">
    <property type="entry name" value="WH-like_DNA-bd_sf"/>
</dbReference>
<dbReference type="PANTHER" id="PTHR13947:SF37">
    <property type="entry name" value="LD18367P"/>
    <property type="match status" value="1"/>
</dbReference>
<dbReference type="Gene3D" id="1.10.10.10">
    <property type="entry name" value="Winged helix-like DNA-binding domain superfamily/Winged helix DNA-binding domain"/>
    <property type="match status" value="1"/>
</dbReference>
<gene>
    <name evidence="4" type="ORF">ACFPPB_00880</name>
</gene>
<evidence type="ECO:0000313" key="5">
    <source>
        <dbReference type="Proteomes" id="UP001596111"/>
    </source>
</evidence>
<comment type="caution">
    <text evidence="4">The sequence shown here is derived from an EMBL/GenBank/DDBJ whole genome shotgun (WGS) entry which is preliminary data.</text>
</comment>
<keyword evidence="1 4" id="KW-0808">Transferase</keyword>
<dbReference type="Gene3D" id="3.40.630.30">
    <property type="match status" value="1"/>
</dbReference>
<name>A0ABW0SRM6_9GAMM</name>
<accession>A0ABW0SRM6</accession>
<dbReference type="SMART" id="SM00347">
    <property type="entry name" value="HTH_MARR"/>
    <property type="match status" value="1"/>
</dbReference>
<dbReference type="CDD" id="cd04301">
    <property type="entry name" value="NAT_SF"/>
    <property type="match status" value="1"/>
</dbReference>
<sequence>MPSAVPATHVETFREFNRFYTHRIGVLEKGLLSSSFTLAQARVLFELAQRAQASANEIGDLLGLDAGYLSRIVQGFASSGLITRKPSPDDRRRMLLSLTAAGRRAFARLDRSSRTQASDILGGLSPDGRDRLLSSMQSMRRLLAGAEPRARGRVTIRTHRAGDIGWAIERHGRLYTHEYGWNEEFEALVATLFADFATRHDPVRERMWIAEVDGVRAGCVFVVRNADDPTLAQLRCLLVDPGGRGHGIGRRLVDRCIAFSRAAGYRGMTLWTNDVLVSARRIYEATGFTLAKEYPHHSFGHDLVGQIWTRDL</sequence>
<keyword evidence="4" id="KW-0012">Acyltransferase</keyword>
<reference evidence="5" key="1">
    <citation type="journal article" date="2019" name="Int. J. Syst. Evol. Microbiol.">
        <title>The Global Catalogue of Microorganisms (GCM) 10K type strain sequencing project: providing services to taxonomists for standard genome sequencing and annotation.</title>
        <authorList>
            <consortium name="The Broad Institute Genomics Platform"/>
            <consortium name="The Broad Institute Genome Sequencing Center for Infectious Disease"/>
            <person name="Wu L."/>
            <person name="Ma J."/>
        </authorList>
    </citation>
    <scope>NUCLEOTIDE SEQUENCE [LARGE SCALE GENOMIC DNA]</scope>
    <source>
        <strain evidence="5">CGMCC 1.13587</strain>
    </source>
</reference>
<evidence type="ECO:0000259" key="3">
    <source>
        <dbReference type="PROSITE" id="PS51186"/>
    </source>
</evidence>
<dbReference type="SUPFAM" id="SSF46785">
    <property type="entry name" value="Winged helix' DNA-binding domain"/>
    <property type="match status" value="1"/>
</dbReference>
<dbReference type="GO" id="GO:0016746">
    <property type="term" value="F:acyltransferase activity"/>
    <property type="evidence" value="ECO:0007669"/>
    <property type="project" value="UniProtKB-KW"/>
</dbReference>
<feature type="domain" description="HTH marR-type" evidence="2">
    <location>
        <begin position="1"/>
        <end position="144"/>
    </location>
</feature>
<dbReference type="InterPro" id="IPR000182">
    <property type="entry name" value="GNAT_dom"/>
</dbReference>
<dbReference type="PROSITE" id="PS50995">
    <property type="entry name" value="HTH_MARR_2"/>
    <property type="match status" value="1"/>
</dbReference>
<dbReference type="PROSITE" id="PS51186">
    <property type="entry name" value="GNAT"/>
    <property type="match status" value="1"/>
</dbReference>
<dbReference type="Pfam" id="PF00583">
    <property type="entry name" value="Acetyltransf_1"/>
    <property type="match status" value="1"/>
</dbReference>
<dbReference type="EC" id="2.3.1.-" evidence="4"/>
<protein>
    <submittedName>
        <fullName evidence="4">GNAT family N-acetyltransferase</fullName>
        <ecNumber evidence="4">2.3.1.-</ecNumber>
    </submittedName>
</protein>
<dbReference type="Proteomes" id="UP001596111">
    <property type="component" value="Unassembled WGS sequence"/>
</dbReference>